<dbReference type="AlphaFoldDB" id="A0AAP9NGZ0"/>
<organism evidence="1 2">
    <name type="scientific">Bacteroides fragilis</name>
    <dbReference type="NCBI Taxonomy" id="817"/>
    <lineage>
        <taxon>Bacteria</taxon>
        <taxon>Pseudomonadati</taxon>
        <taxon>Bacteroidota</taxon>
        <taxon>Bacteroidia</taxon>
        <taxon>Bacteroidales</taxon>
        <taxon>Bacteroidaceae</taxon>
        <taxon>Bacteroides</taxon>
    </lineage>
</organism>
<dbReference type="Gene3D" id="1.10.274.110">
    <property type="match status" value="1"/>
</dbReference>
<dbReference type="SUPFAM" id="SSF57938">
    <property type="entry name" value="DnaJ/Hsp40 cysteine-rich domain"/>
    <property type="match status" value="1"/>
</dbReference>
<name>A0AAP9NGZ0_BACFG</name>
<proteinExistence type="predicted"/>
<evidence type="ECO:0000313" key="1">
    <source>
        <dbReference type="EMBL" id="QKH87024.1"/>
    </source>
</evidence>
<sequence>MKRNVTKAPKIALCRACHGTGIVLKTVEHPSRLFVRKRQETTEEACPQCGGSGRVTVSAEIELDIRPYKPKEQEE</sequence>
<dbReference type="EMBL" id="CP054003">
    <property type="protein sequence ID" value="QKH87024.1"/>
    <property type="molecule type" value="Genomic_DNA"/>
</dbReference>
<dbReference type="Proteomes" id="UP000501467">
    <property type="component" value="Chromosome"/>
</dbReference>
<gene>
    <name evidence="1" type="ORF">FOC69_22825</name>
</gene>
<reference evidence="1 2" key="1">
    <citation type="submission" date="2020-05" db="EMBL/GenBank/DDBJ databases">
        <title>FDA dAtabase for Regulatory Grade micrObial Sequences (FDA-ARGOS): Supporting development and validation of Infectious Disease Dx tests.</title>
        <authorList>
            <person name="Bojja K."/>
            <person name="Kessler A."/>
            <person name="Tallon L."/>
            <person name="Sadzewicz L."/>
            <person name="Zhao X."/>
            <person name="Vavikolanu K."/>
            <person name="Mehta A."/>
            <person name="Aluvathingal J."/>
            <person name="Nadendla S."/>
            <person name="Myers T."/>
            <person name="Yan Y."/>
            <person name="Sichtig H."/>
        </authorList>
    </citation>
    <scope>NUCLEOTIDE SEQUENCE [LARGE SCALE GENOMIC DNA]</scope>
    <source>
        <strain evidence="1 2">FDAARGOS_763</strain>
    </source>
</reference>
<dbReference type="RefSeq" id="WP_032541734.1">
    <property type="nucleotide sequence ID" value="NZ_CP054003.1"/>
</dbReference>
<dbReference type="InterPro" id="IPR036410">
    <property type="entry name" value="HSP_DnaJ_Cys-rich_dom_sf"/>
</dbReference>
<accession>A0AAP9NGZ0</accession>
<evidence type="ECO:0000313" key="2">
    <source>
        <dbReference type="Proteomes" id="UP000501467"/>
    </source>
</evidence>
<dbReference type="InterPro" id="IPR038500">
    <property type="entry name" value="Antitermination_sf"/>
</dbReference>
<protein>
    <submittedName>
        <fullName evidence="1">Molecular chaperone DnaJ</fullName>
    </submittedName>
</protein>